<comment type="caution">
    <text evidence="1">The sequence shown here is derived from an EMBL/GenBank/DDBJ whole genome shotgun (WGS) entry which is preliminary data.</text>
</comment>
<evidence type="ECO:0000313" key="2">
    <source>
        <dbReference type="Proteomes" id="UP001311915"/>
    </source>
</evidence>
<reference evidence="1 2" key="1">
    <citation type="submission" date="2023-10" db="EMBL/GenBank/DDBJ databases">
        <title>Genome-Wide Identification Analysis in wild type Solanum Pinnatisectum Reveals Some Genes Defensing Phytophthora Infestans.</title>
        <authorList>
            <person name="Sun C."/>
        </authorList>
    </citation>
    <scope>NUCLEOTIDE SEQUENCE [LARGE SCALE GENOMIC DNA]</scope>
    <source>
        <strain evidence="1">LQN</strain>
        <tissue evidence="1">Leaf</tissue>
    </source>
</reference>
<protein>
    <submittedName>
        <fullName evidence="1">Uncharacterized protein</fullName>
    </submittedName>
</protein>
<dbReference type="EMBL" id="JAWPEI010000008">
    <property type="protein sequence ID" value="KAK4718612.1"/>
    <property type="molecule type" value="Genomic_DNA"/>
</dbReference>
<evidence type="ECO:0000313" key="1">
    <source>
        <dbReference type="EMBL" id="KAK4718612.1"/>
    </source>
</evidence>
<gene>
    <name evidence="1" type="ORF">R3W88_016950</name>
</gene>
<organism evidence="1 2">
    <name type="scientific">Solanum pinnatisectum</name>
    <name type="common">tansyleaf nightshade</name>
    <dbReference type="NCBI Taxonomy" id="50273"/>
    <lineage>
        <taxon>Eukaryota</taxon>
        <taxon>Viridiplantae</taxon>
        <taxon>Streptophyta</taxon>
        <taxon>Embryophyta</taxon>
        <taxon>Tracheophyta</taxon>
        <taxon>Spermatophyta</taxon>
        <taxon>Magnoliopsida</taxon>
        <taxon>eudicotyledons</taxon>
        <taxon>Gunneridae</taxon>
        <taxon>Pentapetalae</taxon>
        <taxon>asterids</taxon>
        <taxon>lamiids</taxon>
        <taxon>Solanales</taxon>
        <taxon>Solanaceae</taxon>
        <taxon>Solanoideae</taxon>
        <taxon>Solaneae</taxon>
        <taxon>Solanum</taxon>
    </lineage>
</organism>
<keyword evidence="2" id="KW-1185">Reference proteome</keyword>
<proteinExistence type="predicted"/>
<sequence>MFDIQILISLSTLIIKENNVEVVKDVYPFFRVYKDVRVERFYGTYYLPPSQTANDVSSKDIIISSDVSARLYLPKNTYYSQPKAPRISLLPWWRTSYRIPLYQLDSSLRKSLSFTIKRHYHIRQLYVSPRE</sequence>
<dbReference type="AlphaFoldDB" id="A0AAV9KYT0"/>
<accession>A0AAV9KYT0</accession>
<dbReference type="Proteomes" id="UP001311915">
    <property type="component" value="Unassembled WGS sequence"/>
</dbReference>
<name>A0AAV9KYT0_9SOLN</name>